<dbReference type="AlphaFoldDB" id="A0AAY4AUP9"/>
<sequence length="152" mass="16858">MHTNMLHDGGVRCFQWFCFVTTFPPISSVPVSVSWAERQYFYQTNASSWGSARQHCQVCYTEMATVTADNILLLLQSFGPNRTAAWVGLRRKLNDSGIQPTMNSSNSMLGSSMPSTMFQAEKDPLQIPLTTMVSHLWPSAQTSVVTGTKCLA</sequence>
<evidence type="ECO:0000313" key="2">
    <source>
        <dbReference type="Proteomes" id="UP000694580"/>
    </source>
</evidence>
<protein>
    <recommendedName>
        <fullName evidence="3">C-type lectin domain-containing protein</fullName>
    </recommendedName>
</protein>
<reference evidence="1 2" key="1">
    <citation type="submission" date="2020-06" db="EMBL/GenBank/DDBJ databases">
        <authorList>
            <consortium name="Wellcome Sanger Institute Data Sharing"/>
        </authorList>
    </citation>
    <scope>NUCLEOTIDE SEQUENCE [LARGE SCALE GENOMIC DNA]</scope>
</reference>
<dbReference type="SUPFAM" id="SSF56436">
    <property type="entry name" value="C-type lectin-like"/>
    <property type="match status" value="1"/>
</dbReference>
<dbReference type="Ensembl" id="ENSDCDT00010011624.1">
    <property type="protein sequence ID" value="ENSDCDP00010011106.1"/>
    <property type="gene ID" value="ENSDCDG00010004910.1"/>
</dbReference>
<organism evidence="1 2">
    <name type="scientific">Denticeps clupeoides</name>
    <name type="common">denticle herring</name>
    <dbReference type="NCBI Taxonomy" id="299321"/>
    <lineage>
        <taxon>Eukaryota</taxon>
        <taxon>Metazoa</taxon>
        <taxon>Chordata</taxon>
        <taxon>Craniata</taxon>
        <taxon>Vertebrata</taxon>
        <taxon>Euteleostomi</taxon>
        <taxon>Actinopterygii</taxon>
        <taxon>Neopterygii</taxon>
        <taxon>Teleostei</taxon>
        <taxon>Clupei</taxon>
        <taxon>Clupeiformes</taxon>
        <taxon>Denticipitoidei</taxon>
        <taxon>Denticipitidae</taxon>
        <taxon>Denticeps</taxon>
    </lineage>
</organism>
<dbReference type="InterPro" id="IPR016186">
    <property type="entry name" value="C-type_lectin-like/link_sf"/>
</dbReference>
<evidence type="ECO:0000313" key="1">
    <source>
        <dbReference type="Ensembl" id="ENSDCDP00010011106.1"/>
    </source>
</evidence>
<proteinExistence type="predicted"/>
<reference evidence="1" key="2">
    <citation type="submission" date="2025-08" db="UniProtKB">
        <authorList>
            <consortium name="Ensembl"/>
        </authorList>
    </citation>
    <scope>IDENTIFICATION</scope>
</reference>
<reference evidence="1" key="3">
    <citation type="submission" date="2025-09" db="UniProtKB">
        <authorList>
            <consortium name="Ensembl"/>
        </authorList>
    </citation>
    <scope>IDENTIFICATION</scope>
</reference>
<evidence type="ECO:0008006" key="3">
    <source>
        <dbReference type="Google" id="ProtNLM"/>
    </source>
</evidence>
<dbReference type="Proteomes" id="UP000694580">
    <property type="component" value="Chromosome 1"/>
</dbReference>
<dbReference type="InterPro" id="IPR016187">
    <property type="entry name" value="CTDL_fold"/>
</dbReference>
<keyword evidence="2" id="KW-1185">Reference proteome</keyword>
<accession>A0AAY4AUP9</accession>
<dbReference type="Gene3D" id="3.10.100.10">
    <property type="entry name" value="Mannose-Binding Protein A, subunit A"/>
    <property type="match status" value="1"/>
</dbReference>
<name>A0AAY4AUP9_9TELE</name>